<accession>X1JU66</accession>
<organism evidence="1">
    <name type="scientific">marine sediment metagenome</name>
    <dbReference type="NCBI Taxonomy" id="412755"/>
    <lineage>
        <taxon>unclassified sequences</taxon>
        <taxon>metagenomes</taxon>
        <taxon>ecological metagenomes</taxon>
    </lineage>
</organism>
<dbReference type="AlphaFoldDB" id="X1JU66"/>
<feature type="non-terminal residue" evidence="1">
    <location>
        <position position="1"/>
    </location>
</feature>
<feature type="non-terminal residue" evidence="1">
    <location>
        <position position="70"/>
    </location>
</feature>
<comment type="caution">
    <text evidence="1">The sequence shown here is derived from an EMBL/GenBank/DDBJ whole genome shotgun (WGS) entry which is preliminary data.</text>
</comment>
<evidence type="ECO:0000313" key="1">
    <source>
        <dbReference type="EMBL" id="GAH97607.1"/>
    </source>
</evidence>
<evidence type="ECO:0008006" key="2">
    <source>
        <dbReference type="Google" id="ProtNLM"/>
    </source>
</evidence>
<reference evidence="1" key="1">
    <citation type="journal article" date="2014" name="Front. Microbiol.">
        <title>High frequency of phylogenetically diverse reductive dehalogenase-homologous genes in deep subseafloor sedimentary metagenomes.</title>
        <authorList>
            <person name="Kawai M."/>
            <person name="Futagami T."/>
            <person name="Toyoda A."/>
            <person name="Takaki Y."/>
            <person name="Nishi S."/>
            <person name="Hori S."/>
            <person name="Arai W."/>
            <person name="Tsubouchi T."/>
            <person name="Morono Y."/>
            <person name="Uchiyama I."/>
            <person name="Ito T."/>
            <person name="Fujiyama A."/>
            <person name="Inagaki F."/>
            <person name="Takami H."/>
        </authorList>
    </citation>
    <scope>NUCLEOTIDE SEQUENCE</scope>
    <source>
        <strain evidence="1">Expedition CK06-06</strain>
    </source>
</reference>
<proteinExistence type="predicted"/>
<gene>
    <name evidence="1" type="ORF">S03H2_72122</name>
</gene>
<dbReference type="EMBL" id="BARU01048590">
    <property type="protein sequence ID" value="GAH97607.1"/>
    <property type="molecule type" value="Genomic_DNA"/>
</dbReference>
<sequence length="70" mass="8130">KPIHRLKDLSNIIYIGKTSQSLHDRHAGYAAVEANDSNFARYHHIISNFGPIEVYYCECDKPKDREKELL</sequence>
<protein>
    <recommendedName>
        <fullName evidence="2">GIY-YIG domain-containing protein</fullName>
    </recommendedName>
</protein>
<name>X1JU66_9ZZZZ</name>